<evidence type="ECO:0000313" key="2">
    <source>
        <dbReference type="EMBL" id="CAL1569048.1"/>
    </source>
</evidence>
<organism evidence="2 3">
    <name type="scientific">Knipowitschia caucasica</name>
    <name type="common">Caucasian dwarf goby</name>
    <name type="synonym">Pomatoschistus caucasicus</name>
    <dbReference type="NCBI Taxonomy" id="637954"/>
    <lineage>
        <taxon>Eukaryota</taxon>
        <taxon>Metazoa</taxon>
        <taxon>Chordata</taxon>
        <taxon>Craniata</taxon>
        <taxon>Vertebrata</taxon>
        <taxon>Euteleostomi</taxon>
        <taxon>Actinopterygii</taxon>
        <taxon>Neopterygii</taxon>
        <taxon>Teleostei</taxon>
        <taxon>Neoteleostei</taxon>
        <taxon>Acanthomorphata</taxon>
        <taxon>Gobiaria</taxon>
        <taxon>Gobiiformes</taxon>
        <taxon>Gobioidei</taxon>
        <taxon>Gobiidae</taxon>
        <taxon>Gobiinae</taxon>
        <taxon>Knipowitschia</taxon>
    </lineage>
</organism>
<feature type="domain" description="Voltage-dependent calcium channel alpha-2/delta subunit conserved region" evidence="1">
    <location>
        <begin position="11"/>
        <end position="183"/>
    </location>
</feature>
<dbReference type="PANTHER" id="PTHR10166:SF59">
    <property type="entry name" value="VOLTAGE-DEPENDENT CALCIUM CHANNEL SUBUNIT ALPHA-2_DELTA-4"/>
    <property type="match status" value="1"/>
</dbReference>
<proteinExistence type="predicted"/>
<dbReference type="AlphaFoldDB" id="A0AAV2IY91"/>
<dbReference type="GO" id="GO:0005245">
    <property type="term" value="F:voltage-gated calcium channel activity"/>
    <property type="evidence" value="ECO:0007669"/>
    <property type="project" value="TreeGrafter"/>
</dbReference>
<keyword evidence="3" id="KW-1185">Reference proteome</keyword>
<dbReference type="PANTHER" id="PTHR10166">
    <property type="entry name" value="VOLTAGE-DEPENDENT CALCIUM CHANNEL SUBUNIT ALPHA-2/DELTA-RELATED"/>
    <property type="match status" value="1"/>
</dbReference>
<name>A0AAV2IY91_KNICA</name>
<protein>
    <recommendedName>
        <fullName evidence="1">Voltage-dependent calcium channel alpha-2/delta subunit conserved region domain-containing protein</fullName>
    </recommendedName>
</protein>
<dbReference type="Proteomes" id="UP001497482">
    <property type="component" value="Chromosome 1"/>
</dbReference>
<dbReference type="Pfam" id="PF08473">
    <property type="entry name" value="VGCC_alpha2"/>
    <property type="match status" value="2"/>
</dbReference>
<reference evidence="2 3" key="1">
    <citation type="submission" date="2024-04" db="EMBL/GenBank/DDBJ databases">
        <authorList>
            <person name="Waldvogel A.-M."/>
            <person name="Schoenle A."/>
        </authorList>
    </citation>
    <scope>NUCLEOTIDE SEQUENCE [LARGE SCALE GENOMIC DNA]</scope>
</reference>
<evidence type="ECO:0000313" key="3">
    <source>
        <dbReference type="Proteomes" id="UP001497482"/>
    </source>
</evidence>
<gene>
    <name evidence="2" type="ORF">KC01_LOCUS1549</name>
</gene>
<sequence>MTLDSLEARLWSIAAQPNNTDCSDADGICPLRCDSVDIQCYVIDNNGFVLISKQRNDAGRFLGELDGSVMTTLIRMGMFKRVSLFDYQAMCKMHSHSVSSGRHIMSPLHSLASALKWFLSNFLLFLLEFNICSLWHTDHFAEASLHKRKGEILQPCETEYPSFVYEPSVRETNSIIKCGRCQKSSGSPEECLGFHPVFIYHGKGMFVVQQVPDTNLLLLVVQADCDCSKQYSSITLAPQELLLLNMAAHNYSSKCERMRSQKIRRRPESCHAYHEQENANDCGGASAASLTTWLFFLCCVASVLVPSWSPEGLLMVS</sequence>
<dbReference type="GO" id="GO:0005891">
    <property type="term" value="C:voltage-gated calcium channel complex"/>
    <property type="evidence" value="ECO:0007669"/>
    <property type="project" value="TreeGrafter"/>
</dbReference>
<dbReference type="InterPro" id="IPR013680">
    <property type="entry name" value="VDCC_a2/dsu"/>
</dbReference>
<accession>A0AAV2IY91</accession>
<evidence type="ECO:0000259" key="1">
    <source>
        <dbReference type="Pfam" id="PF08473"/>
    </source>
</evidence>
<dbReference type="EMBL" id="OZ035823">
    <property type="protein sequence ID" value="CAL1569048.1"/>
    <property type="molecule type" value="Genomic_DNA"/>
</dbReference>
<feature type="domain" description="Voltage-dependent calcium channel alpha-2/delta subunit conserved region" evidence="1">
    <location>
        <begin position="205"/>
        <end position="283"/>
    </location>
</feature>
<dbReference type="InterPro" id="IPR051173">
    <property type="entry name" value="Ca_channel_alpha-2/delta"/>
</dbReference>